<dbReference type="Gene3D" id="3.40.30.10">
    <property type="entry name" value="Glutaredoxin"/>
    <property type="match status" value="1"/>
</dbReference>
<dbReference type="SUPFAM" id="SSF52833">
    <property type="entry name" value="Thioredoxin-like"/>
    <property type="match status" value="1"/>
</dbReference>
<evidence type="ECO:0000313" key="3">
    <source>
        <dbReference type="EMBL" id="NCU52716.1"/>
    </source>
</evidence>
<sequence length="181" mass="21248">MFFLRNSFKYLVYLTSLLLFITNHSLSQPIKDLPFKNIVVHEVPKEIIGEEFRDFSGKKLKFNKFDHQINLINFWSTWCVPCKEEMPSIDKLVDVLGKDKIKIFAINLEKINKKKTDKFFTDLKIKNFDTYYDPEYFLANKIGLRGLPTTLIVNRNGKEIARVIGSIDFADVKFISWLKSL</sequence>
<dbReference type="AlphaFoldDB" id="A0A845SE04"/>
<dbReference type="PROSITE" id="PS51352">
    <property type="entry name" value="THIOREDOXIN_2"/>
    <property type="match status" value="1"/>
</dbReference>
<dbReference type="PANTHER" id="PTHR42852">
    <property type="entry name" value="THIOL:DISULFIDE INTERCHANGE PROTEIN DSBE"/>
    <property type="match status" value="1"/>
</dbReference>
<organism evidence="4 5">
    <name type="scientific">Candidatus Fonsibacter lacus</name>
    <dbReference type="NCBI Taxonomy" id="2576439"/>
    <lineage>
        <taxon>Bacteria</taxon>
        <taxon>Pseudomonadati</taxon>
        <taxon>Pseudomonadota</taxon>
        <taxon>Alphaproteobacteria</taxon>
        <taxon>Candidatus Pelagibacterales</taxon>
        <taxon>Candidatus Pelagibacterales incertae sedis</taxon>
        <taxon>Candidatus Fonsibacter</taxon>
    </lineage>
</organism>
<evidence type="ECO:0000259" key="2">
    <source>
        <dbReference type="PROSITE" id="PS51352"/>
    </source>
</evidence>
<gene>
    <name evidence="4" type="ORF">EBV78_01700</name>
    <name evidence="3" type="ORF">EBX74_00155</name>
</gene>
<reference evidence="4 5" key="1">
    <citation type="submission" date="2018-10" db="EMBL/GenBank/DDBJ databases">
        <title>Iterative Subtractive Binning of Freshwater Chronoseries Metagenomes Recovers Nearly Complete Genomes from over Four Hundred Novel Species.</title>
        <authorList>
            <person name="Rodriguez-R L.M."/>
            <person name="Tsementzi D."/>
            <person name="Luo C."/>
            <person name="Konstantinidis K.T."/>
        </authorList>
    </citation>
    <scope>NUCLEOTIDE SEQUENCE [LARGE SCALE GENOMIC DNA]</scope>
    <source>
        <strain evidence="4">WB7_2B_003</strain>
        <strain evidence="3">WB8_2A_004</strain>
    </source>
</reference>
<dbReference type="PROSITE" id="PS00194">
    <property type="entry name" value="THIOREDOXIN_1"/>
    <property type="match status" value="1"/>
</dbReference>
<dbReference type="InterPro" id="IPR036249">
    <property type="entry name" value="Thioredoxin-like_sf"/>
</dbReference>
<dbReference type="CDD" id="cd02966">
    <property type="entry name" value="TlpA_like_family"/>
    <property type="match status" value="1"/>
</dbReference>
<dbReference type="Proteomes" id="UP000747791">
    <property type="component" value="Unassembled WGS sequence"/>
</dbReference>
<evidence type="ECO:0000313" key="5">
    <source>
        <dbReference type="Proteomes" id="UP000572953"/>
    </source>
</evidence>
<dbReference type="PANTHER" id="PTHR42852:SF13">
    <property type="entry name" value="PROTEIN DIPZ"/>
    <property type="match status" value="1"/>
</dbReference>
<feature type="domain" description="Thioredoxin" evidence="2">
    <location>
        <begin position="24"/>
        <end position="181"/>
    </location>
</feature>
<dbReference type="InterPro" id="IPR000866">
    <property type="entry name" value="AhpC/TSA"/>
</dbReference>
<dbReference type="GO" id="GO:0015036">
    <property type="term" value="F:disulfide oxidoreductase activity"/>
    <property type="evidence" value="ECO:0007669"/>
    <property type="project" value="UniProtKB-ARBA"/>
</dbReference>
<keyword evidence="1" id="KW-0676">Redox-active center</keyword>
<dbReference type="EMBL" id="RGGN01000040">
    <property type="protein sequence ID" value="NCU62795.1"/>
    <property type="molecule type" value="Genomic_DNA"/>
</dbReference>
<accession>A0A845SE04</accession>
<dbReference type="Pfam" id="PF00578">
    <property type="entry name" value="AhpC-TSA"/>
    <property type="match status" value="1"/>
</dbReference>
<dbReference type="InterPro" id="IPR050553">
    <property type="entry name" value="Thioredoxin_ResA/DsbE_sf"/>
</dbReference>
<protein>
    <submittedName>
        <fullName evidence="4">TlpA family protein disulfide reductase</fullName>
    </submittedName>
</protein>
<dbReference type="InterPro" id="IPR013766">
    <property type="entry name" value="Thioredoxin_domain"/>
</dbReference>
<dbReference type="Proteomes" id="UP000572953">
    <property type="component" value="Unassembled WGS sequence"/>
</dbReference>
<proteinExistence type="predicted"/>
<dbReference type="InterPro" id="IPR017937">
    <property type="entry name" value="Thioredoxin_CS"/>
</dbReference>
<comment type="caution">
    <text evidence="4">The sequence shown here is derived from an EMBL/GenBank/DDBJ whole genome shotgun (WGS) entry which is preliminary data.</text>
</comment>
<dbReference type="GO" id="GO:0016209">
    <property type="term" value="F:antioxidant activity"/>
    <property type="evidence" value="ECO:0007669"/>
    <property type="project" value="InterPro"/>
</dbReference>
<dbReference type="EMBL" id="RGOB01000002">
    <property type="protein sequence ID" value="NCU52716.1"/>
    <property type="molecule type" value="Genomic_DNA"/>
</dbReference>
<name>A0A845SE04_9PROT</name>
<evidence type="ECO:0000313" key="4">
    <source>
        <dbReference type="EMBL" id="NCU62795.1"/>
    </source>
</evidence>
<evidence type="ECO:0000256" key="1">
    <source>
        <dbReference type="ARBA" id="ARBA00023284"/>
    </source>
</evidence>